<dbReference type="OrthoDB" id="8062037at2759"/>
<dbReference type="InParanoid" id="A0A6P7WRG4"/>
<dbReference type="KEGG" id="muo:115460061"/>
<protein>
    <submittedName>
        <fullName evidence="7">RING finger protein 32</fullName>
    </submittedName>
</protein>
<dbReference type="RefSeq" id="XP_030045772.1">
    <property type="nucleotide sequence ID" value="XM_030189912.1"/>
</dbReference>
<dbReference type="PROSITE" id="PS50096">
    <property type="entry name" value="IQ"/>
    <property type="match status" value="1"/>
</dbReference>
<dbReference type="InterPro" id="IPR001841">
    <property type="entry name" value="Znf_RING"/>
</dbReference>
<evidence type="ECO:0000256" key="4">
    <source>
        <dbReference type="PROSITE-ProRule" id="PRU00175"/>
    </source>
</evidence>
<evidence type="ECO:0000256" key="1">
    <source>
        <dbReference type="ARBA" id="ARBA00022723"/>
    </source>
</evidence>
<dbReference type="InterPro" id="IPR000048">
    <property type="entry name" value="IQ_motif_EF-hand-BS"/>
</dbReference>
<feature type="domain" description="RING-type" evidence="5">
    <location>
        <begin position="325"/>
        <end position="385"/>
    </location>
</feature>
<evidence type="ECO:0000256" key="2">
    <source>
        <dbReference type="ARBA" id="ARBA00022771"/>
    </source>
</evidence>
<dbReference type="FunCoup" id="A0A6P7WRG4">
    <property type="interactions" value="535"/>
</dbReference>
<gene>
    <name evidence="7" type="primary">RNF32</name>
</gene>
<dbReference type="CTD" id="140545"/>
<feature type="domain" description="RING-type" evidence="5">
    <location>
        <begin position="159"/>
        <end position="201"/>
    </location>
</feature>
<dbReference type="InterPro" id="IPR042862">
    <property type="entry name" value="RNF32"/>
</dbReference>
<organism evidence="6 7">
    <name type="scientific">Microcaecilia unicolor</name>
    <dbReference type="NCBI Taxonomy" id="1415580"/>
    <lineage>
        <taxon>Eukaryota</taxon>
        <taxon>Metazoa</taxon>
        <taxon>Chordata</taxon>
        <taxon>Craniata</taxon>
        <taxon>Vertebrata</taxon>
        <taxon>Euteleostomi</taxon>
        <taxon>Amphibia</taxon>
        <taxon>Gymnophiona</taxon>
        <taxon>Siphonopidae</taxon>
        <taxon>Microcaecilia</taxon>
    </lineage>
</organism>
<dbReference type="PANTHER" id="PTHR14991">
    <property type="entry name" value="RING FINGER PROTEIN 32"/>
    <property type="match status" value="1"/>
</dbReference>
<keyword evidence="2 4" id="KW-0863">Zinc-finger</keyword>
<dbReference type="Pfam" id="PF13639">
    <property type="entry name" value="zf-RING_2"/>
    <property type="match status" value="1"/>
</dbReference>
<keyword evidence="3" id="KW-0862">Zinc</keyword>
<dbReference type="AlphaFoldDB" id="A0A6P7WRG4"/>
<dbReference type="GeneID" id="115460061"/>
<dbReference type="CDD" id="cd23767">
    <property type="entry name" value="IQCD"/>
    <property type="match status" value="1"/>
</dbReference>
<dbReference type="Gene3D" id="1.20.5.190">
    <property type="match status" value="1"/>
</dbReference>
<dbReference type="Proteomes" id="UP000515156">
    <property type="component" value="Chromosome 1"/>
</dbReference>
<dbReference type="InterPro" id="IPR013083">
    <property type="entry name" value="Znf_RING/FYVE/PHD"/>
</dbReference>
<keyword evidence="1" id="KW-0479">Metal-binding</keyword>
<evidence type="ECO:0000259" key="5">
    <source>
        <dbReference type="PROSITE" id="PS50089"/>
    </source>
</evidence>
<accession>A0A6P7WRG4</accession>
<dbReference type="PANTHER" id="PTHR14991:SF0">
    <property type="entry name" value="RING FINGER PROTEIN 32"/>
    <property type="match status" value="1"/>
</dbReference>
<reference evidence="7" key="1">
    <citation type="submission" date="2025-08" db="UniProtKB">
        <authorList>
            <consortium name="RefSeq"/>
        </authorList>
    </citation>
    <scope>IDENTIFICATION</scope>
</reference>
<evidence type="ECO:0000313" key="6">
    <source>
        <dbReference type="Proteomes" id="UP000515156"/>
    </source>
</evidence>
<proteinExistence type="predicted"/>
<dbReference type="SMART" id="SM00015">
    <property type="entry name" value="IQ"/>
    <property type="match status" value="1"/>
</dbReference>
<evidence type="ECO:0000256" key="3">
    <source>
        <dbReference type="ARBA" id="ARBA00022833"/>
    </source>
</evidence>
<dbReference type="SMART" id="SM00184">
    <property type="entry name" value="RING"/>
    <property type="match status" value="2"/>
</dbReference>
<dbReference type="CDD" id="cd16678">
    <property type="entry name" value="RING-H2_RNF32_rpt2"/>
    <property type="match status" value="1"/>
</dbReference>
<dbReference type="Pfam" id="PF00612">
    <property type="entry name" value="IQ"/>
    <property type="match status" value="1"/>
</dbReference>
<evidence type="ECO:0000313" key="7">
    <source>
        <dbReference type="RefSeq" id="XP_030045772.1"/>
    </source>
</evidence>
<dbReference type="SUPFAM" id="SSF57850">
    <property type="entry name" value="RING/U-box"/>
    <property type="match status" value="2"/>
</dbReference>
<dbReference type="PROSITE" id="PS50089">
    <property type="entry name" value="ZF_RING_2"/>
    <property type="match status" value="2"/>
</dbReference>
<dbReference type="GO" id="GO:0008270">
    <property type="term" value="F:zinc ion binding"/>
    <property type="evidence" value="ECO:0007669"/>
    <property type="project" value="UniProtKB-KW"/>
</dbReference>
<keyword evidence="6" id="KW-1185">Reference proteome</keyword>
<dbReference type="Gene3D" id="3.30.40.10">
    <property type="entry name" value="Zinc/RING finger domain, C3HC4 (zinc finger)"/>
    <property type="match status" value="2"/>
</dbReference>
<dbReference type="CDD" id="cd16677">
    <property type="entry name" value="RING-H2_RNF32_rpt1"/>
    <property type="match status" value="1"/>
</dbReference>
<sequence length="395" mass="45480">MLRNAVLMDHHVLQLKSNKTCCSSFLSSKKTSKDKPFNHEPLTLIAAALQDHMLHDLQLQNLSLASPFRINNKNSCRLVNKGVVKAVVDTGLRRKNVSQQQNKMENDAEEEYVLDPCPPPLSLAQKLGLVEAPSLPLTVAEWNKVKRRSIEQGDSSQPCVICREEFELHPQVLLSCSHVFHKACLQAFEKFTGRKICPMCRKMQYQTRVIHDGARLFKTKCATRIQACWRGYIVRKWYKNIRRTIPPQNIKLRKIFFTEKFEEISNRLLRSYDTNIDAFFSEIDDCIAASRNVLQQLDKKSVPEISEAEWEKIQIQAVRREIFDCPICIMPLCLTNYIQSCPGNSTAPCSRQTVLLSCSHVFHHTCLQAFEDFSFGEIHICPLCRSCYQKRILMC</sequence>
<name>A0A6P7WRG4_9AMPH</name>